<evidence type="ECO:0000313" key="2">
    <source>
        <dbReference type="EMBL" id="ACS15387.1"/>
    </source>
</evidence>
<evidence type="ECO:0008006" key="3">
    <source>
        <dbReference type="Google" id="ProtNLM"/>
    </source>
</evidence>
<protein>
    <recommendedName>
        <fullName evidence="3">Lipoprotein</fullName>
    </recommendedName>
</protein>
<proteinExistence type="predicted"/>
<dbReference type="PROSITE" id="PS51257">
    <property type="entry name" value="PROKAR_LIPOPROTEIN"/>
    <property type="match status" value="1"/>
</dbReference>
<reference evidence="2" key="1">
    <citation type="journal article" date="2010" name="FEMS Microbiol. Ecol.">
        <title>Novel lipolytic genes from the microbial metagenomic library of the South China Sea marine sediment.</title>
        <authorList>
            <person name="Hu Y."/>
            <person name="Fu C."/>
            <person name="Huang Y."/>
            <person name="Yin Y."/>
            <person name="Cheng G."/>
            <person name="Lei F."/>
            <person name="Lu N."/>
            <person name="Li J."/>
            <person name="Ashforth E.J."/>
            <person name="Zhang L."/>
            <person name="Zhu B."/>
        </authorList>
    </citation>
    <scope>NUCLEOTIDE SEQUENCE</scope>
</reference>
<dbReference type="EMBL" id="FJ483464">
    <property type="protein sequence ID" value="ACS15387.1"/>
    <property type="molecule type" value="Genomic_DNA"/>
</dbReference>
<organism evidence="2">
    <name type="scientific">uncultured bacterium FLS12</name>
    <dbReference type="NCBI Taxonomy" id="651659"/>
    <lineage>
        <taxon>Bacteria</taxon>
        <taxon>environmental samples</taxon>
    </lineage>
</organism>
<dbReference type="AlphaFoldDB" id="C5HLA9"/>
<name>C5HLA9_9BACT</name>
<evidence type="ECO:0000256" key="1">
    <source>
        <dbReference type="SAM" id="SignalP"/>
    </source>
</evidence>
<feature type="chain" id="PRO_5002953129" description="Lipoprotein" evidence="1">
    <location>
        <begin position="23"/>
        <end position="234"/>
    </location>
</feature>
<accession>C5HLA9</accession>
<sequence>MIRDASIVGVAVLFLASGCATGSPPTVYAIEHIETTPHADPVDLTVVGVLDWVKWEGVDADNDTVRKRATDRVDLIGPWSQVTVDGFTNGSRGDFGVAFTWRDGTPVREGESRFLVKSAPFAQGNAKNGSGLDVDEGWTFSVRAPAPGRYVLNLYVQGWGMNYKVGARTSNGEPHTVAGAFPNAPENHVVQVVFTAGARADEVHVSFVSAGVREGRHMTRGMAIKAAALAPLPW</sequence>
<keyword evidence="1" id="KW-0732">Signal</keyword>
<feature type="signal peptide" evidence="1">
    <location>
        <begin position="1"/>
        <end position="22"/>
    </location>
</feature>